<evidence type="ECO:0000313" key="4">
    <source>
        <dbReference type="Proteomes" id="UP000596145"/>
    </source>
</evidence>
<dbReference type="RefSeq" id="WP_005389958.1">
    <property type="nucleotide sequence ID" value="NZ_CP066007.1"/>
</dbReference>
<dbReference type="PANTHER" id="PTHR30135:SF3">
    <property type="entry name" value="GLUCONEOGENESIS FACTOR-RELATED"/>
    <property type="match status" value="1"/>
</dbReference>
<keyword evidence="1 2" id="KW-0963">Cytoplasm</keyword>
<proteinExistence type="inferred from homology"/>
<reference evidence="3 4" key="1">
    <citation type="submission" date="2020-12" db="EMBL/GenBank/DDBJ databases">
        <title>FDA dAtabase for Regulatory Grade micrObial Sequences (FDA-ARGOS): Supporting development and validation of Infectious Disease Dx tests.</title>
        <authorList>
            <person name="Sproer C."/>
            <person name="Gronow S."/>
            <person name="Severitt S."/>
            <person name="Schroder I."/>
            <person name="Tallon L."/>
            <person name="Sadzewicz L."/>
            <person name="Zhao X."/>
            <person name="Boylan J."/>
            <person name="Ott S."/>
            <person name="Bowen H."/>
            <person name="Vavikolanu K."/>
            <person name="Mehta A."/>
            <person name="Aluvathingal J."/>
            <person name="Nadendla S."/>
            <person name="Lowell S."/>
            <person name="Myers T."/>
            <person name="Yan Y."/>
            <person name="Sichtig H."/>
        </authorList>
    </citation>
    <scope>NUCLEOTIDE SEQUENCE [LARGE SCALE GENOMIC DNA]</scope>
    <source>
        <strain evidence="3 4">FDAARGOS_1053</strain>
    </source>
</reference>
<gene>
    <name evidence="3" type="primary">yvcK</name>
    <name evidence="3" type="ORF">I6I10_09285</name>
</gene>
<dbReference type="GeneID" id="92760125"/>
<dbReference type="AlphaFoldDB" id="A0A7T4EE33"/>
<dbReference type="GO" id="GO:0043743">
    <property type="term" value="F:LPPG:FO 2-phospho-L-lactate transferase activity"/>
    <property type="evidence" value="ECO:0007669"/>
    <property type="project" value="InterPro"/>
</dbReference>
<dbReference type="InterPro" id="IPR038136">
    <property type="entry name" value="CofD-like_dom_sf"/>
</dbReference>
<dbReference type="OrthoDB" id="9783842at2"/>
<evidence type="ECO:0000256" key="1">
    <source>
        <dbReference type="ARBA" id="ARBA00022490"/>
    </source>
</evidence>
<dbReference type="PANTHER" id="PTHR30135">
    <property type="entry name" value="UNCHARACTERIZED PROTEIN YVCK-RELATED"/>
    <property type="match status" value="1"/>
</dbReference>
<comment type="function">
    <text evidence="2">Required for morphogenesis under gluconeogenic growth conditions.</text>
</comment>
<dbReference type="Proteomes" id="UP000596145">
    <property type="component" value="Chromosome"/>
</dbReference>
<accession>A0A7T4EE33</accession>
<dbReference type="InterPro" id="IPR002882">
    <property type="entry name" value="CofD"/>
</dbReference>
<evidence type="ECO:0000313" key="3">
    <source>
        <dbReference type="EMBL" id="QQB45688.1"/>
    </source>
</evidence>
<dbReference type="InterPro" id="IPR010119">
    <property type="entry name" value="Gluconeogen_factor"/>
</dbReference>
<organism evidence="3 4">
    <name type="scientific">Corynebacterium glucuronolyticum</name>
    <dbReference type="NCBI Taxonomy" id="39791"/>
    <lineage>
        <taxon>Bacteria</taxon>
        <taxon>Bacillati</taxon>
        <taxon>Actinomycetota</taxon>
        <taxon>Actinomycetes</taxon>
        <taxon>Mycobacteriales</taxon>
        <taxon>Corynebacteriaceae</taxon>
        <taxon>Corynebacterium</taxon>
    </lineage>
</organism>
<dbReference type="EMBL" id="CP066007">
    <property type="protein sequence ID" value="QQB45688.1"/>
    <property type="molecule type" value="Genomic_DNA"/>
</dbReference>
<comment type="subcellular location">
    <subcellularLocation>
        <location evidence="2">Cytoplasm</location>
    </subcellularLocation>
</comment>
<dbReference type="GO" id="GO:0008360">
    <property type="term" value="P:regulation of cell shape"/>
    <property type="evidence" value="ECO:0007669"/>
    <property type="project" value="UniProtKB-UniRule"/>
</dbReference>
<dbReference type="Gene3D" id="3.40.50.10680">
    <property type="entry name" value="CofD-like domains"/>
    <property type="match status" value="1"/>
</dbReference>
<dbReference type="SUPFAM" id="SSF142338">
    <property type="entry name" value="CofD-like"/>
    <property type="match status" value="1"/>
</dbReference>
<protein>
    <recommendedName>
        <fullName evidence="2">Putative gluconeogenesis factor</fullName>
    </recommendedName>
</protein>
<dbReference type="NCBIfam" id="TIGR01826">
    <property type="entry name" value="CofD_related"/>
    <property type="match status" value="1"/>
</dbReference>
<comment type="similarity">
    <text evidence="2">Belongs to the gluconeogenesis factor family.</text>
</comment>
<dbReference type="GO" id="GO:0005737">
    <property type="term" value="C:cytoplasm"/>
    <property type="evidence" value="ECO:0007669"/>
    <property type="project" value="UniProtKB-SubCell"/>
</dbReference>
<evidence type="ECO:0000256" key="2">
    <source>
        <dbReference type="HAMAP-Rule" id="MF_00973"/>
    </source>
</evidence>
<name>A0A7T4EE33_9CORY</name>
<sequence length="324" mass="34680">MAKIVCLGGGHGLFQTLTAFRLKGEKDITAVVSVADDGGSSGRIRKELEQIPPGDLRMAIAALTPDRENIGSVPWEDLLQHRFGGHGALAGHAVGNLLIAAFTEMLGSSVAALDTVVKAVGAVGRVLPVSCQPLQIEADVSGLDHTNIGNIYPVRGQVAVASTTGAVQRVRLIPQNPRPCAETMEAIRRADIITLGPGSWFTSVIPDVLIPGIEQAINDSSAVTVVVLNLSAEPGETAGFTAERHLYALKRHSQRLHVDYFLVDQNMVNSEKEQRELVISASDFGATILFRDLCEKDEFGTPTDRHDPELLGEALDEVQRAARS</sequence>
<dbReference type="HAMAP" id="MF_00973">
    <property type="entry name" value="Gluconeogen_factor"/>
    <property type="match status" value="1"/>
</dbReference>
<dbReference type="Pfam" id="PF01933">
    <property type="entry name" value="CofD"/>
    <property type="match status" value="1"/>
</dbReference>
<dbReference type="CDD" id="cd07187">
    <property type="entry name" value="YvcK_like"/>
    <property type="match status" value="1"/>
</dbReference>